<dbReference type="Pfam" id="PF01549">
    <property type="entry name" value="ShK"/>
    <property type="match status" value="1"/>
</dbReference>
<feature type="chain" id="PRO_5041907854" description="ShKT domain-containing protein" evidence="1">
    <location>
        <begin position="26"/>
        <end position="179"/>
    </location>
</feature>
<keyword evidence="1" id="KW-0732">Signal</keyword>
<name>A0AAE0KZ26_9CHLO</name>
<dbReference type="AlphaFoldDB" id="A0AAE0KZ26"/>
<feature type="signal peptide" evidence="1">
    <location>
        <begin position="1"/>
        <end position="25"/>
    </location>
</feature>
<sequence length="179" mass="19936">MLKLHRFLFLYTNLLALHNICGVGGRTISPAKDKHRRLLVLEPEERLIGWLGETYREGDVSCRDEHEHCKEWATSWKECTRNPTFMLKTCPVACGVCRGSRAPKETNLKAELSSGVHMPLLGLGVGNMPHDQIVASLRRAFDLGVELVDTAAASHNHHLIREAVGGVKEGDKEWMAEGS</sequence>
<proteinExistence type="predicted"/>
<protein>
    <recommendedName>
        <fullName evidence="2">ShKT domain-containing protein</fullName>
    </recommendedName>
</protein>
<dbReference type="EMBL" id="LGRX02013455">
    <property type="protein sequence ID" value="KAK3266073.1"/>
    <property type="molecule type" value="Genomic_DNA"/>
</dbReference>
<evidence type="ECO:0000259" key="2">
    <source>
        <dbReference type="PROSITE" id="PS51670"/>
    </source>
</evidence>
<comment type="caution">
    <text evidence="3">The sequence shown here is derived from an EMBL/GenBank/DDBJ whole genome shotgun (WGS) entry which is preliminary data.</text>
</comment>
<evidence type="ECO:0000313" key="3">
    <source>
        <dbReference type="EMBL" id="KAK3266073.1"/>
    </source>
</evidence>
<feature type="domain" description="ShKT" evidence="2">
    <location>
        <begin position="62"/>
        <end position="97"/>
    </location>
</feature>
<reference evidence="3 4" key="1">
    <citation type="journal article" date="2015" name="Genome Biol. Evol.">
        <title>Comparative Genomics of a Bacterivorous Green Alga Reveals Evolutionary Causalities and Consequences of Phago-Mixotrophic Mode of Nutrition.</title>
        <authorList>
            <person name="Burns J.A."/>
            <person name="Paasch A."/>
            <person name="Narechania A."/>
            <person name="Kim E."/>
        </authorList>
    </citation>
    <scope>NUCLEOTIDE SEQUENCE [LARGE SCALE GENOMIC DNA]</scope>
    <source>
        <strain evidence="3 4">PLY_AMNH</strain>
    </source>
</reference>
<dbReference type="SUPFAM" id="SSF51430">
    <property type="entry name" value="NAD(P)-linked oxidoreductase"/>
    <property type="match status" value="1"/>
</dbReference>
<dbReference type="SMART" id="SM00254">
    <property type="entry name" value="ShKT"/>
    <property type="match status" value="1"/>
</dbReference>
<organism evidence="3 4">
    <name type="scientific">Cymbomonas tetramitiformis</name>
    <dbReference type="NCBI Taxonomy" id="36881"/>
    <lineage>
        <taxon>Eukaryota</taxon>
        <taxon>Viridiplantae</taxon>
        <taxon>Chlorophyta</taxon>
        <taxon>Pyramimonadophyceae</taxon>
        <taxon>Pyramimonadales</taxon>
        <taxon>Pyramimonadaceae</taxon>
        <taxon>Cymbomonas</taxon>
    </lineage>
</organism>
<accession>A0AAE0KZ26</accession>
<keyword evidence="4" id="KW-1185">Reference proteome</keyword>
<dbReference type="PROSITE" id="PS51670">
    <property type="entry name" value="SHKT"/>
    <property type="match status" value="1"/>
</dbReference>
<gene>
    <name evidence="3" type="ORF">CYMTET_25277</name>
</gene>
<evidence type="ECO:0000313" key="4">
    <source>
        <dbReference type="Proteomes" id="UP001190700"/>
    </source>
</evidence>
<dbReference type="Gene3D" id="3.20.20.100">
    <property type="entry name" value="NADP-dependent oxidoreductase domain"/>
    <property type="match status" value="1"/>
</dbReference>
<dbReference type="Proteomes" id="UP001190700">
    <property type="component" value="Unassembled WGS sequence"/>
</dbReference>
<dbReference type="InterPro" id="IPR003582">
    <property type="entry name" value="ShKT_dom"/>
</dbReference>
<evidence type="ECO:0000256" key="1">
    <source>
        <dbReference type="SAM" id="SignalP"/>
    </source>
</evidence>
<dbReference type="InterPro" id="IPR036812">
    <property type="entry name" value="NAD(P)_OxRdtase_dom_sf"/>
</dbReference>